<dbReference type="GO" id="GO:0005524">
    <property type="term" value="F:ATP binding"/>
    <property type="evidence" value="ECO:0007669"/>
    <property type="project" value="UniProtKB-UniRule"/>
</dbReference>
<feature type="domain" description="Arginyl tRNA synthetase N-terminal" evidence="13">
    <location>
        <begin position="13"/>
        <end position="95"/>
    </location>
</feature>
<keyword evidence="7 10" id="KW-0648">Protein biosynthesis</keyword>
<protein>
    <recommendedName>
        <fullName evidence="10">Arginine--tRNA ligase</fullName>
        <ecNumber evidence="10">6.1.1.19</ecNumber>
    </recommendedName>
    <alternativeName>
        <fullName evidence="10">Arginyl-tRNA synthetase</fullName>
        <shortName evidence="10">ArgRS</shortName>
    </alternativeName>
</protein>
<keyword evidence="4 10" id="KW-0436">Ligase</keyword>
<evidence type="ECO:0000256" key="8">
    <source>
        <dbReference type="ARBA" id="ARBA00023146"/>
    </source>
</evidence>
<evidence type="ECO:0000256" key="7">
    <source>
        <dbReference type="ARBA" id="ARBA00022917"/>
    </source>
</evidence>
<dbReference type="GO" id="GO:0004814">
    <property type="term" value="F:arginine-tRNA ligase activity"/>
    <property type="evidence" value="ECO:0007669"/>
    <property type="project" value="UniProtKB-UniRule"/>
</dbReference>
<evidence type="ECO:0000256" key="10">
    <source>
        <dbReference type="HAMAP-Rule" id="MF_00123"/>
    </source>
</evidence>
<dbReference type="InterPro" id="IPR001278">
    <property type="entry name" value="Arg-tRNA-ligase"/>
</dbReference>
<dbReference type="SMART" id="SM01016">
    <property type="entry name" value="Arg_tRNA_synt_N"/>
    <property type="match status" value="1"/>
</dbReference>
<dbReference type="InterPro" id="IPR008909">
    <property type="entry name" value="DALR_anticod-bd"/>
</dbReference>
<feature type="short sequence motif" description="'HIGH' region" evidence="10">
    <location>
        <begin position="129"/>
        <end position="139"/>
    </location>
</feature>
<feature type="domain" description="DALR anticodon binding" evidence="12">
    <location>
        <begin position="449"/>
        <end position="573"/>
    </location>
</feature>
<dbReference type="Gene3D" id="3.30.1360.70">
    <property type="entry name" value="Arginyl tRNA synthetase N-terminal domain"/>
    <property type="match status" value="1"/>
</dbReference>
<dbReference type="SUPFAM" id="SSF55190">
    <property type="entry name" value="Arginyl-tRNA synthetase (ArgRS), N-terminal 'additional' domain"/>
    <property type="match status" value="1"/>
</dbReference>
<evidence type="ECO:0000256" key="11">
    <source>
        <dbReference type="RuleBase" id="RU363038"/>
    </source>
</evidence>
<gene>
    <name evidence="10" type="primary">argS</name>
    <name evidence="14" type="ORF">EBV32_01685</name>
</gene>
<dbReference type="Pfam" id="PF00750">
    <property type="entry name" value="tRNA-synt_1d"/>
    <property type="match status" value="1"/>
</dbReference>
<dbReference type="InterPro" id="IPR036695">
    <property type="entry name" value="Arg-tRNA-synth_N_sf"/>
</dbReference>
<evidence type="ECO:0000256" key="4">
    <source>
        <dbReference type="ARBA" id="ARBA00022598"/>
    </source>
</evidence>
<dbReference type="PRINTS" id="PR01038">
    <property type="entry name" value="TRNASYNTHARG"/>
</dbReference>
<dbReference type="SUPFAM" id="SSF47323">
    <property type="entry name" value="Anticodon-binding domain of a subclass of class I aminoacyl-tRNA synthetases"/>
    <property type="match status" value="1"/>
</dbReference>
<evidence type="ECO:0000256" key="9">
    <source>
        <dbReference type="ARBA" id="ARBA00049339"/>
    </source>
</evidence>
<keyword evidence="8 10" id="KW-0030">Aminoacyl-tRNA synthetase</keyword>
<accession>A0A964UXV7</accession>
<evidence type="ECO:0000256" key="1">
    <source>
        <dbReference type="ARBA" id="ARBA00004496"/>
    </source>
</evidence>
<dbReference type="NCBIfam" id="TIGR00456">
    <property type="entry name" value="argS"/>
    <property type="match status" value="1"/>
</dbReference>
<dbReference type="EC" id="6.1.1.19" evidence="10"/>
<dbReference type="Pfam" id="PF05746">
    <property type="entry name" value="DALR_1"/>
    <property type="match status" value="1"/>
</dbReference>
<proteinExistence type="inferred from homology"/>
<dbReference type="InterPro" id="IPR035684">
    <property type="entry name" value="ArgRS_core"/>
</dbReference>
<dbReference type="EMBL" id="RGET01000013">
    <property type="protein sequence ID" value="NBN87788.1"/>
    <property type="molecule type" value="Genomic_DNA"/>
</dbReference>
<comment type="similarity">
    <text evidence="2 10 11">Belongs to the class-I aminoacyl-tRNA synthetase family.</text>
</comment>
<dbReference type="InterPro" id="IPR005148">
    <property type="entry name" value="Arg-tRNA-synth_N"/>
</dbReference>
<name>A0A964UXV7_9PROT</name>
<sequence>MNIFINYKIKLNNFFKDLEKNKIIKLPKNFDNFSVEIPKVKTHGDFSTNAPMIFAKENNSNPINLANIIKKELEGKFNEILKIEIAKPGFLNFFFDKNFWYDFLKAIDNNFGKSQNLKSKKILIEYVSANPTGPLHVGHCRGAIFGDILANLLSFVGNKVVKEYYINDYGNQINQFVKSVYFRILELKNNISFPENQDLYPGDYVVDIAKKILKKKQILNFDNYNLIFNDLKSLSINEAMNLIKNDLKTLGIIHDNFVSENYIVNQKLVEKSLDILKDRGYVYEGILEKPKGNDVDDWEPRKQILFKSTKFGDDTDRALKKSDGSWTYFANDVAYHLNKIERKFDLLINVLGADHAGYLKRQASCVAALSENKQQIISKVCQLVKLFKSGNQLKMSKRAGDFITASDLINEVGKDSVRFMMIYRSNDSQLDFDFDLVTDQSKENPVFYVQYAHARICSLFKKNKYELTSEKQLNLSLLNQEIEIDIIKKISEWPKCLELSAYHLEPHRVPFYLYELASLFHAYWNSGNENDNLKILNENKPDLQFARLFLIKKMQIVIKTGLDILNVTAPVEM</sequence>
<dbReference type="InterPro" id="IPR014729">
    <property type="entry name" value="Rossmann-like_a/b/a_fold"/>
</dbReference>
<comment type="catalytic activity">
    <reaction evidence="9 10">
        <text>tRNA(Arg) + L-arginine + ATP = L-arginyl-tRNA(Arg) + AMP + diphosphate</text>
        <dbReference type="Rhea" id="RHEA:20301"/>
        <dbReference type="Rhea" id="RHEA-COMP:9658"/>
        <dbReference type="Rhea" id="RHEA-COMP:9673"/>
        <dbReference type="ChEBI" id="CHEBI:30616"/>
        <dbReference type="ChEBI" id="CHEBI:32682"/>
        <dbReference type="ChEBI" id="CHEBI:33019"/>
        <dbReference type="ChEBI" id="CHEBI:78442"/>
        <dbReference type="ChEBI" id="CHEBI:78513"/>
        <dbReference type="ChEBI" id="CHEBI:456215"/>
        <dbReference type="EC" id="6.1.1.19"/>
    </reaction>
</comment>
<reference evidence="14" key="1">
    <citation type="submission" date="2018-10" db="EMBL/GenBank/DDBJ databases">
        <title>Iterative Subtractive Binning of Freshwater Chronoseries Metagenomes Recovers Nearly Complete Genomes from over Four Hundred Novel Species.</title>
        <authorList>
            <person name="Rodriguez-R L.M."/>
            <person name="Tsementzi D."/>
            <person name="Luo C."/>
            <person name="Konstantinidis K.T."/>
        </authorList>
    </citation>
    <scope>NUCLEOTIDE SEQUENCE</scope>
    <source>
        <strain evidence="14">WB7_6_001</strain>
    </source>
</reference>
<dbReference type="PANTHER" id="PTHR11956">
    <property type="entry name" value="ARGINYL-TRNA SYNTHETASE"/>
    <property type="match status" value="1"/>
</dbReference>
<dbReference type="Proteomes" id="UP000713222">
    <property type="component" value="Unassembled WGS sequence"/>
</dbReference>
<dbReference type="SUPFAM" id="SSF52374">
    <property type="entry name" value="Nucleotidylyl transferase"/>
    <property type="match status" value="1"/>
</dbReference>
<evidence type="ECO:0000256" key="2">
    <source>
        <dbReference type="ARBA" id="ARBA00005594"/>
    </source>
</evidence>
<evidence type="ECO:0000259" key="13">
    <source>
        <dbReference type="SMART" id="SM01016"/>
    </source>
</evidence>
<dbReference type="GO" id="GO:0006420">
    <property type="term" value="P:arginyl-tRNA aminoacylation"/>
    <property type="evidence" value="ECO:0007669"/>
    <property type="project" value="UniProtKB-UniRule"/>
</dbReference>
<dbReference type="Pfam" id="PF03485">
    <property type="entry name" value="Arg_tRNA_synt_N"/>
    <property type="match status" value="1"/>
</dbReference>
<comment type="caution">
    <text evidence="14">The sequence shown here is derived from an EMBL/GenBank/DDBJ whole genome shotgun (WGS) entry which is preliminary data.</text>
</comment>
<dbReference type="CDD" id="cd00671">
    <property type="entry name" value="ArgRS_core"/>
    <property type="match status" value="1"/>
</dbReference>
<keyword evidence="5 10" id="KW-0547">Nucleotide-binding</keyword>
<dbReference type="SMART" id="SM00836">
    <property type="entry name" value="DALR_1"/>
    <property type="match status" value="1"/>
</dbReference>
<evidence type="ECO:0000256" key="3">
    <source>
        <dbReference type="ARBA" id="ARBA00022490"/>
    </source>
</evidence>
<dbReference type="AlphaFoldDB" id="A0A964UXV7"/>
<dbReference type="FunFam" id="1.10.730.10:FF:000008">
    <property type="entry name" value="Arginine--tRNA ligase"/>
    <property type="match status" value="1"/>
</dbReference>
<dbReference type="Gene3D" id="1.10.730.10">
    <property type="entry name" value="Isoleucyl-tRNA Synthetase, Domain 1"/>
    <property type="match status" value="1"/>
</dbReference>
<dbReference type="PROSITE" id="PS00178">
    <property type="entry name" value="AA_TRNA_LIGASE_I"/>
    <property type="match status" value="1"/>
</dbReference>
<keyword evidence="6 10" id="KW-0067">ATP-binding</keyword>
<keyword evidence="3 10" id="KW-0963">Cytoplasm</keyword>
<comment type="subcellular location">
    <subcellularLocation>
        <location evidence="1 10">Cytoplasm</location>
    </subcellularLocation>
</comment>
<dbReference type="Gene3D" id="3.40.50.620">
    <property type="entry name" value="HUPs"/>
    <property type="match status" value="1"/>
</dbReference>
<organism evidence="14 15">
    <name type="scientific">Candidatus Fonsibacter lacus</name>
    <dbReference type="NCBI Taxonomy" id="2576439"/>
    <lineage>
        <taxon>Bacteria</taxon>
        <taxon>Pseudomonadati</taxon>
        <taxon>Pseudomonadota</taxon>
        <taxon>Alphaproteobacteria</taxon>
        <taxon>Candidatus Pelagibacterales</taxon>
        <taxon>Candidatus Pelagibacterales incertae sedis</taxon>
        <taxon>Candidatus Fonsibacter</taxon>
    </lineage>
</organism>
<dbReference type="InterPro" id="IPR001412">
    <property type="entry name" value="aa-tRNA-synth_I_CS"/>
</dbReference>
<dbReference type="PANTHER" id="PTHR11956:SF5">
    <property type="entry name" value="ARGININE--TRNA LIGASE, CYTOPLASMIC"/>
    <property type="match status" value="1"/>
</dbReference>
<dbReference type="GO" id="GO:0005737">
    <property type="term" value="C:cytoplasm"/>
    <property type="evidence" value="ECO:0007669"/>
    <property type="project" value="UniProtKB-SubCell"/>
</dbReference>
<dbReference type="InterPro" id="IPR009080">
    <property type="entry name" value="tRNAsynth_Ia_anticodon-bd"/>
</dbReference>
<evidence type="ECO:0000256" key="6">
    <source>
        <dbReference type="ARBA" id="ARBA00022840"/>
    </source>
</evidence>
<comment type="subunit">
    <text evidence="10">Monomer.</text>
</comment>
<evidence type="ECO:0000259" key="12">
    <source>
        <dbReference type="SMART" id="SM00836"/>
    </source>
</evidence>
<evidence type="ECO:0000313" key="15">
    <source>
        <dbReference type="Proteomes" id="UP000713222"/>
    </source>
</evidence>
<dbReference type="HAMAP" id="MF_00123">
    <property type="entry name" value="Arg_tRNA_synth"/>
    <property type="match status" value="1"/>
</dbReference>
<evidence type="ECO:0000313" key="14">
    <source>
        <dbReference type="EMBL" id="NBN87788.1"/>
    </source>
</evidence>
<evidence type="ECO:0000256" key="5">
    <source>
        <dbReference type="ARBA" id="ARBA00022741"/>
    </source>
</evidence>